<dbReference type="PANTHER" id="PTHR16840">
    <property type="entry name" value="GROWTH ARREST-SPECIFIC PROTEIN 1"/>
    <property type="match status" value="1"/>
</dbReference>
<comment type="subcellular location">
    <subcellularLocation>
        <location evidence="1">Cell membrane</location>
    </subcellularLocation>
</comment>
<feature type="domain" description="GDNF/GAS1" evidence="7">
    <location>
        <begin position="121"/>
        <end position="195"/>
    </location>
</feature>
<evidence type="ECO:0000256" key="5">
    <source>
        <dbReference type="ARBA" id="ARBA00023180"/>
    </source>
</evidence>
<dbReference type="Pfam" id="PF02351">
    <property type="entry name" value="GDNF"/>
    <property type="match status" value="1"/>
</dbReference>
<evidence type="ECO:0000256" key="6">
    <source>
        <dbReference type="SAM" id="SignalP"/>
    </source>
</evidence>
<proteinExistence type="predicted"/>
<feature type="signal peptide" evidence="6">
    <location>
        <begin position="1"/>
        <end position="17"/>
    </location>
</feature>
<evidence type="ECO:0000256" key="3">
    <source>
        <dbReference type="ARBA" id="ARBA00022729"/>
    </source>
</evidence>
<dbReference type="OrthoDB" id="5950623at2759"/>
<keyword evidence="4" id="KW-0472">Membrane</keyword>
<name>A0A8W8I8V2_MAGGI</name>
<dbReference type="EnsemblMetazoa" id="G13121.5">
    <property type="protein sequence ID" value="G13121.5:cds"/>
    <property type="gene ID" value="G13121"/>
</dbReference>
<dbReference type="EnsemblMetazoa" id="G13121.3">
    <property type="protein sequence ID" value="G13121.3:cds"/>
    <property type="gene ID" value="G13121"/>
</dbReference>
<evidence type="ECO:0000313" key="9">
    <source>
        <dbReference type="Proteomes" id="UP000005408"/>
    </source>
</evidence>
<accession>A0A8W8I8V2</accession>
<keyword evidence="5" id="KW-0325">Glycoprotein</keyword>
<evidence type="ECO:0000256" key="1">
    <source>
        <dbReference type="ARBA" id="ARBA00004236"/>
    </source>
</evidence>
<dbReference type="OMA" id="YHRLCRP"/>
<organism evidence="8 9">
    <name type="scientific">Magallana gigas</name>
    <name type="common">Pacific oyster</name>
    <name type="synonym">Crassostrea gigas</name>
    <dbReference type="NCBI Taxonomy" id="29159"/>
    <lineage>
        <taxon>Eukaryota</taxon>
        <taxon>Metazoa</taxon>
        <taxon>Spiralia</taxon>
        <taxon>Lophotrochozoa</taxon>
        <taxon>Mollusca</taxon>
        <taxon>Bivalvia</taxon>
        <taxon>Autobranchia</taxon>
        <taxon>Pteriomorphia</taxon>
        <taxon>Ostreida</taxon>
        <taxon>Ostreoidea</taxon>
        <taxon>Ostreidae</taxon>
        <taxon>Magallana</taxon>
    </lineage>
</organism>
<evidence type="ECO:0000256" key="4">
    <source>
        <dbReference type="ARBA" id="ARBA00023136"/>
    </source>
</evidence>
<dbReference type="Proteomes" id="UP000005408">
    <property type="component" value="Unassembled WGS sequence"/>
</dbReference>
<evidence type="ECO:0000259" key="7">
    <source>
        <dbReference type="Pfam" id="PF02351"/>
    </source>
</evidence>
<dbReference type="EnsemblMetazoa" id="G13121.4">
    <property type="protein sequence ID" value="G13121.4:cds"/>
    <property type="gene ID" value="G13121"/>
</dbReference>
<keyword evidence="9" id="KW-1185">Reference proteome</keyword>
<keyword evidence="3 6" id="KW-0732">Signal</keyword>
<dbReference type="InterPro" id="IPR039596">
    <property type="entry name" value="GAS1"/>
</dbReference>
<evidence type="ECO:0000313" key="8">
    <source>
        <dbReference type="EnsemblMetazoa" id="G13121.2:cds"/>
    </source>
</evidence>
<dbReference type="GO" id="GO:0051726">
    <property type="term" value="P:regulation of cell cycle"/>
    <property type="evidence" value="ECO:0007669"/>
    <property type="project" value="InterPro"/>
</dbReference>
<sequence>MEGSALVLMTVVCFVFATEETCNDLETSCYTSLGCGNALHNYQLVCGRQLSGDTDECTEECQRALITLIARDNGYKFITCKCKKGNERYSDCDEKKRNIQVCKNILDAVERLNDTSKPINCLTAHLICDTDSTCAAALNYYHSLCGNLKDAGWCSERCNESINILYQTKYAMKLQKCKCDKTTDDFNCFELQQNTDYCLKASDLVNNQAVRYASHDNSNGSRQIGNRELILIVVVSVFLLKTLFQNM</sequence>
<reference evidence="8" key="1">
    <citation type="submission" date="2022-08" db="UniProtKB">
        <authorList>
            <consortium name="EnsemblMetazoa"/>
        </authorList>
    </citation>
    <scope>IDENTIFICATION</scope>
    <source>
        <strain evidence="8">05x7-T-G4-1.051#20</strain>
    </source>
</reference>
<dbReference type="PANTHER" id="PTHR16840:SF3">
    <property type="entry name" value="GROWTH ARREST-SPECIFIC PROTEIN 1"/>
    <property type="match status" value="1"/>
</dbReference>
<dbReference type="InterPro" id="IPR016017">
    <property type="entry name" value="GDNF/GAS1"/>
</dbReference>
<keyword evidence="2" id="KW-1003">Cell membrane</keyword>
<dbReference type="AlphaFoldDB" id="A0A8W8I8V2"/>
<dbReference type="EnsemblMetazoa" id="G13121.2">
    <property type="protein sequence ID" value="G13121.2:cds"/>
    <property type="gene ID" value="G13121"/>
</dbReference>
<dbReference type="GO" id="GO:0005886">
    <property type="term" value="C:plasma membrane"/>
    <property type="evidence" value="ECO:0007669"/>
    <property type="project" value="UniProtKB-SubCell"/>
</dbReference>
<protein>
    <recommendedName>
        <fullName evidence="7">GDNF/GAS1 domain-containing protein</fullName>
    </recommendedName>
</protein>
<evidence type="ECO:0000256" key="2">
    <source>
        <dbReference type="ARBA" id="ARBA00022475"/>
    </source>
</evidence>
<feature type="chain" id="PRO_5042430778" description="GDNF/GAS1 domain-containing protein" evidence="6">
    <location>
        <begin position="18"/>
        <end position="247"/>
    </location>
</feature>